<evidence type="ECO:0000256" key="4">
    <source>
        <dbReference type="SAM" id="Phobius"/>
    </source>
</evidence>
<keyword evidence="4" id="KW-1133">Transmembrane helix</keyword>
<dbReference type="EMBL" id="JANLCK010000003">
    <property type="protein sequence ID" value="MCS5725475.1"/>
    <property type="molecule type" value="Genomic_DNA"/>
</dbReference>
<organism evidence="5 6">
    <name type="scientific">Herbiconiux oxytropis</name>
    <dbReference type="NCBI Taxonomy" id="2970915"/>
    <lineage>
        <taxon>Bacteria</taxon>
        <taxon>Bacillati</taxon>
        <taxon>Actinomycetota</taxon>
        <taxon>Actinomycetes</taxon>
        <taxon>Micrococcales</taxon>
        <taxon>Microbacteriaceae</taxon>
        <taxon>Herbiconiux</taxon>
    </lineage>
</organism>
<dbReference type="PANTHER" id="PTHR24421:SF61">
    <property type="entry name" value="OXYGEN SENSOR HISTIDINE KINASE NREB"/>
    <property type="match status" value="1"/>
</dbReference>
<evidence type="ECO:0000313" key="5">
    <source>
        <dbReference type="EMBL" id="MCS5725475.1"/>
    </source>
</evidence>
<keyword evidence="4" id="KW-0472">Membrane</keyword>
<protein>
    <recommendedName>
        <fullName evidence="7">Signal transduction histidine kinase</fullName>
    </recommendedName>
</protein>
<dbReference type="SUPFAM" id="SSF55874">
    <property type="entry name" value="ATPase domain of HSP90 chaperone/DNA topoisomerase II/histidine kinase"/>
    <property type="match status" value="1"/>
</dbReference>
<feature type="transmembrane region" description="Helical" evidence="4">
    <location>
        <begin position="101"/>
        <end position="121"/>
    </location>
</feature>
<name>A0AA41XFV6_9MICO</name>
<evidence type="ECO:0000256" key="2">
    <source>
        <dbReference type="ARBA" id="ARBA00022777"/>
    </source>
</evidence>
<evidence type="ECO:0000256" key="3">
    <source>
        <dbReference type="ARBA" id="ARBA00023012"/>
    </source>
</evidence>
<dbReference type="PANTHER" id="PTHR24421">
    <property type="entry name" value="NITRATE/NITRITE SENSOR PROTEIN NARX-RELATED"/>
    <property type="match status" value="1"/>
</dbReference>
<keyword evidence="2" id="KW-0418">Kinase</keyword>
<feature type="transmembrane region" description="Helical" evidence="4">
    <location>
        <begin position="44"/>
        <end position="61"/>
    </location>
</feature>
<evidence type="ECO:0000313" key="6">
    <source>
        <dbReference type="Proteomes" id="UP001165587"/>
    </source>
</evidence>
<evidence type="ECO:0000256" key="1">
    <source>
        <dbReference type="ARBA" id="ARBA00022679"/>
    </source>
</evidence>
<sequence length="407" mass="42678">MQADTRSSAALALSSTTLAFGSTALLIAALLVVIRNVNSPAHNVWPALLLLVPLGALMIVSHHWRRRWIMLLHLLVGPACIGLYSLVILENAPEQIVESPFILALPQMAFVSTVAPNVLGVRSIVHIALAYVFGQVAVLLAAVTVGRFPAFDFQTAAATLVILVVAVSNLVLRRRAIRDRRAVERARREAEAIAYQRELEAQVVALFHDTVLSELTVLAGRPPGPLEPSQLASIERDLTLIVEGTWWPGDRAGSEGGGSTDGQLPAAVAETVRAARAQGIEVEVLGDLGSLQRLSSATTTALALALGQGLVNVERHSGVRRAEIVVDSAAEAVVVMLADPGAGFDPAGVPGDRLGVSRSILGRIRDAGGQAQLFTAPGDGTAYILTLPVTPPTASPAIDRAVAGGSR</sequence>
<feature type="transmembrane region" description="Helical" evidence="4">
    <location>
        <begin position="68"/>
        <end position="89"/>
    </location>
</feature>
<dbReference type="Gene3D" id="3.30.565.10">
    <property type="entry name" value="Histidine kinase-like ATPase, C-terminal domain"/>
    <property type="match status" value="1"/>
</dbReference>
<feature type="transmembrane region" description="Helical" evidence="4">
    <location>
        <begin position="128"/>
        <end position="147"/>
    </location>
</feature>
<dbReference type="RefSeq" id="WP_259525982.1">
    <property type="nucleotide sequence ID" value="NZ_JANLCK010000003.1"/>
</dbReference>
<reference evidence="5" key="1">
    <citation type="submission" date="2022-08" db="EMBL/GenBank/DDBJ databases">
        <authorList>
            <person name="Deng Y."/>
            <person name="Han X.-F."/>
            <person name="Zhang Y.-Q."/>
        </authorList>
    </citation>
    <scope>NUCLEOTIDE SEQUENCE</scope>
    <source>
        <strain evidence="5">CPCC 203407</strain>
    </source>
</reference>
<keyword evidence="3" id="KW-0902">Two-component regulatory system</keyword>
<comment type="caution">
    <text evidence="5">The sequence shown here is derived from an EMBL/GenBank/DDBJ whole genome shotgun (WGS) entry which is preliminary data.</text>
</comment>
<dbReference type="InterPro" id="IPR050482">
    <property type="entry name" value="Sensor_HK_TwoCompSys"/>
</dbReference>
<keyword evidence="4" id="KW-0812">Transmembrane</keyword>
<proteinExistence type="predicted"/>
<dbReference type="Proteomes" id="UP001165587">
    <property type="component" value="Unassembled WGS sequence"/>
</dbReference>
<keyword evidence="1" id="KW-0808">Transferase</keyword>
<evidence type="ECO:0008006" key="7">
    <source>
        <dbReference type="Google" id="ProtNLM"/>
    </source>
</evidence>
<dbReference type="AlphaFoldDB" id="A0AA41XFV6"/>
<keyword evidence="6" id="KW-1185">Reference proteome</keyword>
<accession>A0AA41XFV6</accession>
<feature type="transmembrane region" description="Helical" evidence="4">
    <location>
        <begin position="153"/>
        <end position="172"/>
    </location>
</feature>
<dbReference type="GO" id="GO:0000160">
    <property type="term" value="P:phosphorelay signal transduction system"/>
    <property type="evidence" value="ECO:0007669"/>
    <property type="project" value="UniProtKB-KW"/>
</dbReference>
<dbReference type="InterPro" id="IPR036890">
    <property type="entry name" value="HATPase_C_sf"/>
</dbReference>
<gene>
    <name evidence="5" type="ORF">N1028_06155</name>
</gene>
<dbReference type="GO" id="GO:0016301">
    <property type="term" value="F:kinase activity"/>
    <property type="evidence" value="ECO:0007669"/>
    <property type="project" value="UniProtKB-KW"/>
</dbReference>